<organism evidence="6 7">
    <name type="scientific">Trichinella zimbabwensis</name>
    <dbReference type="NCBI Taxonomy" id="268475"/>
    <lineage>
        <taxon>Eukaryota</taxon>
        <taxon>Metazoa</taxon>
        <taxon>Ecdysozoa</taxon>
        <taxon>Nematoda</taxon>
        <taxon>Enoplea</taxon>
        <taxon>Dorylaimia</taxon>
        <taxon>Trichinellida</taxon>
        <taxon>Trichinellidae</taxon>
        <taxon>Trichinella</taxon>
    </lineage>
</organism>
<comment type="subcellular location">
    <subcellularLocation>
        <location evidence="1">Nucleus</location>
    </subcellularLocation>
</comment>
<accession>A0A0V1H795</accession>
<dbReference type="EMBL" id="JYDP01000118">
    <property type="protein sequence ID" value="KRZ06441.1"/>
    <property type="molecule type" value="Genomic_DNA"/>
</dbReference>
<dbReference type="AlphaFoldDB" id="A0A0V1H795"/>
<dbReference type="OrthoDB" id="10059875at2759"/>
<evidence type="ECO:0000313" key="7">
    <source>
        <dbReference type="Proteomes" id="UP000055024"/>
    </source>
</evidence>
<keyword evidence="3" id="KW-0238">DNA-binding</keyword>
<reference evidence="6 7" key="1">
    <citation type="submission" date="2015-01" db="EMBL/GenBank/DDBJ databases">
        <title>Evolution of Trichinella species and genotypes.</title>
        <authorList>
            <person name="Korhonen P.K."/>
            <person name="Edoardo P."/>
            <person name="Giuseppe L.R."/>
            <person name="Gasser R.B."/>
        </authorList>
    </citation>
    <scope>NUCLEOTIDE SEQUENCE [LARGE SCALE GENOMIC DNA]</scope>
    <source>
        <strain evidence="6">ISS1029</strain>
    </source>
</reference>
<evidence type="ECO:0000256" key="2">
    <source>
        <dbReference type="ARBA" id="ARBA00023015"/>
    </source>
</evidence>
<keyword evidence="4" id="KW-0804">Transcription</keyword>
<keyword evidence="2" id="KW-0805">Transcription regulation</keyword>
<dbReference type="GO" id="GO:0006367">
    <property type="term" value="P:transcription initiation at RNA polymerase II promoter"/>
    <property type="evidence" value="ECO:0007669"/>
    <property type="project" value="InterPro"/>
</dbReference>
<comment type="caution">
    <text evidence="6">The sequence shown here is derived from an EMBL/GenBank/DDBJ whole genome shotgun (WGS) entry which is preliminary data.</text>
</comment>
<protein>
    <submittedName>
        <fullName evidence="6">Uncharacterized protein</fullName>
    </submittedName>
</protein>
<dbReference type="Proteomes" id="UP000055024">
    <property type="component" value="Unassembled WGS sequence"/>
</dbReference>
<proteinExistence type="predicted"/>
<sequence>MKLRLLAKRYYARVSRSPGNEGPKAQKRFGCMPLLWRSRLFYKKMQVPALKMLQLSRVKKNAEQVEADEAQNSEVGKEAGQKVRDRARQKKFYVKSEATKEELPLRLAVETNGKIRHYCASEKVQFQILIYNFIPVPDRKTMDIEEVEEHFKRREVVLIQFALRTRILRMEKGNLSNPADGNAQHIEASNIFPDQASIAQNEMVESSPATDA</sequence>
<keyword evidence="7" id="KW-1185">Reference proteome</keyword>
<dbReference type="GO" id="GO:0005634">
    <property type="term" value="C:nucleus"/>
    <property type="evidence" value="ECO:0007669"/>
    <property type="project" value="UniProtKB-SubCell"/>
</dbReference>
<evidence type="ECO:0000313" key="6">
    <source>
        <dbReference type="EMBL" id="KRZ06441.1"/>
    </source>
</evidence>
<dbReference type="STRING" id="268475.A0A0V1H795"/>
<gene>
    <name evidence="6" type="ORF">T11_2769</name>
</gene>
<evidence type="ECO:0000256" key="3">
    <source>
        <dbReference type="ARBA" id="ARBA00023125"/>
    </source>
</evidence>
<name>A0A0V1H795_9BILA</name>
<evidence type="ECO:0000256" key="5">
    <source>
        <dbReference type="ARBA" id="ARBA00023242"/>
    </source>
</evidence>
<dbReference type="SUPFAM" id="SSF50916">
    <property type="entry name" value="Rap30/74 interaction domains"/>
    <property type="match status" value="1"/>
</dbReference>
<keyword evidence="5" id="KW-0539">Nucleus</keyword>
<dbReference type="GO" id="GO:0003677">
    <property type="term" value="F:DNA binding"/>
    <property type="evidence" value="ECO:0007669"/>
    <property type="project" value="UniProtKB-KW"/>
</dbReference>
<dbReference type="InterPro" id="IPR011039">
    <property type="entry name" value="TFIIF_interaction"/>
</dbReference>
<evidence type="ECO:0000256" key="4">
    <source>
        <dbReference type="ARBA" id="ARBA00023163"/>
    </source>
</evidence>
<evidence type="ECO:0000256" key="1">
    <source>
        <dbReference type="ARBA" id="ARBA00004123"/>
    </source>
</evidence>